<dbReference type="EMBL" id="SPVF01000250">
    <property type="protein sequence ID" value="TFW13588.1"/>
    <property type="molecule type" value="Genomic_DNA"/>
</dbReference>
<dbReference type="SUPFAM" id="SSF89155">
    <property type="entry name" value="TorD-like"/>
    <property type="match status" value="1"/>
</dbReference>
<dbReference type="AlphaFoldDB" id="A0A4Y9S237"/>
<sequence length="202" mass="22077">MGPAEEDQARADMYSLLARLLFAPPDAYLYQNLAAAPVRLGAVQPLEQAWAALANAAARIPLQAVRDEYDALFVSIAAPKVNPFASLYQAGFLHEGPLVELRADLARLGLARRSGSGDTEDHLGALCETMRVLIAGSGGRAPQPVEVQRRFWMAHIAPWYARCLADLRSQPEACFYAFVADLSEAFLAVEATAFELETEPWM</sequence>
<evidence type="ECO:0000313" key="3">
    <source>
        <dbReference type="Proteomes" id="UP000298438"/>
    </source>
</evidence>
<dbReference type="PANTHER" id="PTHR34227">
    <property type="entry name" value="CHAPERONE PROTEIN YCDY"/>
    <property type="match status" value="1"/>
</dbReference>
<gene>
    <name evidence="2" type="ORF">E4L96_19620</name>
</gene>
<comment type="caution">
    <text evidence="2">The sequence shown here is derived from an EMBL/GenBank/DDBJ whole genome shotgun (WGS) entry which is preliminary data.</text>
</comment>
<dbReference type="OrthoDB" id="8526323at2"/>
<evidence type="ECO:0000256" key="1">
    <source>
        <dbReference type="ARBA" id="ARBA00023186"/>
    </source>
</evidence>
<dbReference type="PANTHER" id="PTHR34227:SF1">
    <property type="entry name" value="DIMETHYL SULFOXIDE REDUCTASE CHAPERONE-RELATED"/>
    <property type="match status" value="1"/>
</dbReference>
<reference evidence="2 3" key="1">
    <citation type="submission" date="2019-03" db="EMBL/GenBank/DDBJ databases">
        <title>Draft Genome Sequence of Massilia arenosa sp. nov., a Novel Massilia Species Isolated from a Sandy-loam Maize Soil.</title>
        <authorList>
            <person name="Raths R."/>
            <person name="Peta V."/>
            <person name="Bucking H."/>
        </authorList>
    </citation>
    <scope>NUCLEOTIDE SEQUENCE [LARGE SCALE GENOMIC DNA]</scope>
    <source>
        <strain evidence="2 3">MC02</strain>
    </source>
</reference>
<evidence type="ECO:0000313" key="2">
    <source>
        <dbReference type="EMBL" id="TFW13588.1"/>
    </source>
</evidence>
<keyword evidence="1" id="KW-0143">Chaperone</keyword>
<keyword evidence="3" id="KW-1185">Reference proteome</keyword>
<dbReference type="InterPro" id="IPR050289">
    <property type="entry name" value="TorD/DmsD_chaperones"/>
</dbReference>
<proteinExistence type="predicted"/>
<protein>
    <recommendedName>
        <fullName evidence="4">Molecular chaperone</fullName>
    </recommendedName>
</protein>
<evidence type="ECO:0008006" key="4">
    <source>
        <dbReference type="Google" id="ProtNLM"/>
    </source>
</evidence>
<dbReference type="InterPro" id="IPR020945">
    <property type="entry name" value="DMSO/NO3_reduct_chaperone"/>
</dbReference>
<dbReference type="InterPro" id="IPR036411">
    <property type="entry name" value="TorD-like_sf"/>
</dbReference>
<dbReference type="Gene3D" id="1.10.3480.10">
    <property type="entry name" value="TorD-like"/>
    <property type="match status" value="1"/>
</dbReference>
<accession>A0A4Y9S237</accession>
<organism evidence="2 3">
    <name type="scientific">Zemynaea arenosa</name>
    <dbReference type="NCBI Taxonomy" id="2561931"/>
    <lineage>
        <taxon>Bacteria</taxon>
        <taxon>Pseudomonadati</taxon>
        <taxon>Pseudomonadota</taxon>
        <taxon>Betaproteobacteria</taxon>
        <taxon>Burkholderiales</taxon>
        <taxon>Oxalobacteraceae</taxon>
        <taxon>Telluria group</taxon>
        <taxon>Zemynaea</taxon>
    </lineage>
</organism>
<dbReference type="Proteomes" id="UP000298438">
    <property type="component" value="Unassembled WGS sequence"/>
</dbReference>
<name>A0A4Y9S237_9BURK</name>
<dbReference type="Pfam" id="PF02613">
    <property type="entry name" value="Nitrate_red_del"/>
    <property type="match status" value="1"/>
</dbReference>